<keyword evidence="1" id="KW-1133">Transmembrane helix</keyword>
<evidence type="ECO:0000259" key="2">
    <source>
        <dbReference type="Pfam" id="PF00884"/>
    </source>
</evidence>
<keyword evidence="4" id="KW-1185">Reference proteome</keyword>
<feature type="domain" description="Sulfatase N-terminal" evidence="2">
    <location>
        <begin position="197"/>
        <end position="523"/>
    </location>
</feature>
<evidence type="ECO:0000313" key="3">
    <source>
        <dbReference type="EMBL" id="KTD79916.1"/>
    </source>
</evidence>
<proteinExistence type="predicted"/>
<dbReference type="PATRIC" id="fig|45076.6.peg.1556"/>
<reference evidence="3 4" key="1">
    <citation type="submission" date="2015-11" db="EMBL/GenBank/DDBJ databases">
        <title>Genomic analysis of 38 Legionella species identifies large and diverse effector repertoires.</title>
        <authorList>
            <person name="Burstein D."/>
            <person name="Amaro F."/>
            <person name="Zusman T."/>
            <person name="Lifshitz Z."/>
            <person name="Cohen O."/>
            <person name="Gilbert J.A."/>
            <person name="Pupko T."/>
            <person name="Shuman H.A."/>
            <person name="Segal G."/>
        </authorList>
    </citation>
    <scope>NUCLEOTIDE SEQUENCE [LARGE SCALE GENOMIC DNA]</scope>
    <source>
        <strain evidence="3 4">ATCC 49508</strain>
    </source>
</reference>
<feature type="transmembrane region" description="Helical" evidence="1">
    <location>
        <begin position="7"/>
        <end position="30"/>
    </location>
</feature>
<sequence length="664" mass="75654">MKQARTALSFFWHFFLYNVCFFVLQLLLVYSQSESLVNSIKLPLPIYLELAGTLGVHLVLYLIVSIVQTWLLTGVLKRSWHHFPEEQWLIGIWSLFVCLILSANTYYFPLSMFSKLFSPPVPEQYIQILYFVSLCGAGLLVLNRLLYRSSLAALTVLLPIVLGMSFFYTQHKSNTATNTKPNILILGIDSLSPESINKKNMPFLYQLLNNSTQFTNTISPLARTYPAWCSILTGLYPKHHHAYENLVAKSSVNNSASIVWELNKLGYKTIYATDDRRFNNLGKDFGFQKIIGPKTGINDFILGSFNDFPLGNLLINAPISSWFFPYNYANRASFFSYYPSTFSAKLERELGPVSDGTPLFLAVHFALPHWPYAWAKSSPEEVNNEFSLSKRNTLYQSALQRVDKQFHSFYNYLEQQNYFTNSLIVILSDHGEALYYPDSRLTNYQNYQSSLSSRLAEYFKNKTATELDKSAGHGSDILSPKQYHSVLAFKIIQNGKEITAKAKIKTRVALIDIAPTLLNYLNIRSLSVMDGISLLNSILNPKSLPAQRTFFIESGMYPNQDFSKKKAIEIGHQIYNVNPQTGELEIKPKELTKINRDKLYGVIRGHWILALYPDDHSYIPVIQNLENGEWIDNLDSEFAQSTPAAQLAQKLKNFYGAKLAFPVP</sequence>
<evidence type="ECO:0000256" key="1">
    <source>
        <dbReference type="SAM" id="Phobius"/>
    </source>
</evidence>
<dbReference type="PANTHER" id="PTHR43751:SF3">
    <property type="entry name" value="SULFATASE N-TERMINAL DOMAIN-CONTAINING PROTEIN"/>
    <property type="match status" value="1"/>
</dbReference>
<dbReference type="PANTHER" id="PTHR43751">
    <property type="entry name" value="SULFATASE"/>
    <property type="match status" value="1"/>
</dbReference>
<feature type="transmembrane region" description="Helical" evidence="1">
    <location>
        <begin position="88"/>
        <end position="108"/>
    </location>
</feature>
<dbReference type="InterPro" id="IPR052701">
    <property type="entry name" value="GAG_Ulvan_Degrading_Sulfatases"/>
</dbReference>
<gene>
    <name evidence="3" type="ORF">Lwor_1430</name>
</gene>
<feature type="transmembrane region" description="Helical" evidence="1">
    <location>
        <begin position="50"/>
        <end position="76"/>
    </location>
</feature>
<dbReference type="SUPFAM" id="SSF53649">
    <property type="entry name" value="Alkaline phosphatase-like"/>
    <property type="match status" value="1"/>
</dbReference>
<dbReference type="InterPro" id="IPR000917">
    <property type="entry name" value="Sulfatase_N"/>
</dbReference>
<name>A0A0W1AEZ8_9GAMM</name>
<feature type="transmembrane region" description="Helical" evidence="1">
    <location>
        <begin position="151"/>
        <end position="168"/>
    </location>
</feature>
<dbReference type="AlphaFoldDB" id="A0A0W1AEZ8"/>
<dbReference type="OrthoDB" id="9803751at2"/>
<dbReference type="Gene3D" id="3.40.720.10">
    <property type="entry name" value="Alkaline Phosphatase, subunit A"/>
    <property type="match status" value="1"/>
</dbReference>
<keyword evidence="1" id="KW-0472">Membrane</keyword>
<accession>A0A0W1AEZ8</accession>
<keyword evidence="1" id="KW-0812">Transmembrane</keyword>
<feature type="transmembrane region" description="Helical" evidence="1">
    <location>
        <begin position="128"/>
        <end position="146"/>
    </location>
</feature>
<protein>
    <submittedName>
        <fullName evidence="3">Putative Sulfatase</fullName>
    </submittedName>
</protein>
<organism evidence="3 4">
    <name type="scientific">Legionella worsleiensis</name>
    <dbReference type="NCBI Taxonomy" id="45076"/>
    <lineage>
        <taxon>Bacteria</taxon>
        <taxon>Pseudomonadati</taxon>
        <taxon>Pseudomonadota</taxon>
        <taxon>Gammaproteobacteria</taxon>
        <taxon>Legionellales</taxon>
        <taxon>Legionellaceae</taxon>
        <taxon>Legionella</taxon>
    </lineage>
</organism>
<dbReference type="RefSeq" id="WP_058493222.1">
    <property type="nucleotide sequence ID" value="NZ_CBCRUR010000001.1"/>
</dbReference>
<dbReference type="Proteomes" id="UP000054662">
    <property type="component" value="Unassembled WGS sequence"/>
</dbReference>
<comment type="caution">
    <text evidence="3">The sequence shown here is derived from an EMBL/GenBank/DDBJ whole genome shotgun (WGS) entry which is preliminary data.</text>
</comment>
<dbReference type="EMBL" id="LNZC01000012">
    <property type="protein sequence ID" value="KTD79916.1"/>
    <property type="molecule type" value="Genomic_DNA"/>
</dbReference>
<dbReference type="InterPro" id="IPR017850">
    <property type="entry name" value="Alkaline_phosphatase_core_sf"/>
</dbReference>
<dbReference type="Pfam" id="PF00884">
    <property type="entry name" value="Sulfatase"/>
    <property type="match status" value="1"/>
</dbReference>
<dbReference type="STRING" id="45076.Lwor_1430"/>
<evidence type="ECO:0000313" key="4">
    <source>
        <dbReference type="Proteomes" id="UP000054662"/>
    </source>
</evidence>